<reference evidence="3 4" key="1">
    <citation type="submission" date="2024-05" db="EMBL/GenBank/DDBJ databases">
        <title>Genetic variation in Jamaican populations of the coffee berry borer (Hypothenemus hampei).</title>
        <authorList>
            <person name="Errbii M."/>
            <person name="Myrie A."/>
        </authorList>
    </citation>
    <scope>NUCLEOTIDE SEQUENCE [LARGE SCALE GENOMIC DNA]</scope>
    <source>
        <strain evidence="3">JA-Hopewell-2020-01-JO</strain>
        <tissue evidence="3">Whole body</tissue>
    </source>
</reference>
<dbReference type="Proteomes" id="UP001566132">
    <property type="component" value="Unassembled WGS sequence"/>
</dbReference>
<evidence type="ECO:0000313" key="3">
    <source>
        <dbReference type="EMBL" id="KAL1493341.1"/>
    </source>
</evidence>
<dbReference type="SMART" id="SM00333">
    <property type="entry name" value="TUDOR"/>
    <property type="match status" value="1"/>
</dbReference>
<dbReference type="InterPro" id="IPR002999">
    <property type="entry name" value="Tudor"/>
</dbReference>
<gene>
    <name evidence="3" type="ORF">ABEB36_011414</name>
</gene>
<dbReference type="CDD" id="cd04508">
    <property type="entry name" value="Tudor_SF"/>
    <property type="match status" value="1"/>
</dbReference>
<accession>A0ABD1EFC3</accession>
<proteinExistence type="predicted"/>
<protein>
    <recommendedName>
        <fullName evidence="2">Tudor domain-containing protein</fullName>
    </recommendedName>
</protein>
<evidence type="ECO:0000259" key="2">
    <source>
        <dbReference type="PROSITE" id="PS50304"/>
    </source>
</evidence>
<dbReference type="Gene3D" id="2.30.30.140">
    <property type="match status" value="1"/>
</dbReference>
<evidence type="ECO:0000313" key="4">
    <source>
        <dbReference type="Proteomes" id="UP001566132"/>
    </source>
</evidence>
<keyword evidence="4" id="KW-1185">Reference proteome</keyword>
<feature type="compositionally biased region" description="Polar residues" evidence="1">
    <location>
        <begin position="109"/>
        <end position="120"/>
    </location>
</feature>
<dbReference type="AlphaFoldDB" id="A0ABD1EFC3"/>
<evidence type="ECO:0000256" key="1">
    <source>
        <dbReference type="SAM" id="MobiDB-lite"/>
    </source>
</evidence>
<feature type="domain" description="Tudor" evidence="2">
    <location>
        <begin position="164"/>
        <end position="223"/>
    </location>
</feature>
<organism evidence="3 4">
    <name type="scientific">Hypothenemus hampei</name>
    <name type="common">Coffee berry borer</name>
    <dbReference type="NCBI Taxonomy" id="57062"/>
    <lineage>
        <taxon>Eukaryota</taxon>
        <taxon>Metazoa</taxon>
        <taxon>Ecdysozoa</taxon>
        <taxon>Arthropoda</taxon>
        <taxon>Hexapoda</taxon>
        <taxon>Insecta</taxon>
        <taxon>Pterygota</taxon>
        <taxon>Neoptera</taxon>
        <taxon>Endopterygota</taxon>
        <taxon>Coleoptera</taxon>
        <taxon>Polyphaga</taxon>
        <taxon>Cucujiformia</taxon>
        <taxon>Curculionidae</taxon>
        <taxon>Scolytinae</taxon>
        <taxon>Hypothenemus</taxon>
    </lineage>
</organism>
<name>A0ABD1EFC3_HYPHA</name>
<dbReference type="PROSITE" id="PS50304">
    <property type="entry name" value="TUDOR"/>
    <property type="match status" value="1"/>
</dbReference>
<sequence>MIVFKNSDNIVDRKNAINKMVTTEVMSSYIDTDQKNDFQYQVPRVRGSFTLKVAEDSTAADLPEPTNSYIEIKNPIIKLTRVTLPHSTDNEPAAIQEIPLKDFKPCMPSSASVSNNQAPRSTKPVVANQSSHNIPNDDKDFEIPLEESLKAVEEFIKREKELSKWKIGEDVLAKWKGNGLYYKARILEIFCSGAIIVLFDSYDIQEEIDYKDLCKFFRKTSNFKRKGQVQASNKETAEEKKTTTLITQVKIKKPDTIPYTRLRCVSAYNKLGIFQKRILLARRKKIQKLPLKKIKTKKTTLVEKNKVEKVAF</sequence>
<dbReference type="EMBL" id="JBDJPC010000008">
    <property type="protein sequence ID" value="KAL1493341.1"/>
    <property type="molecule type" value="Genomic_DNA"/>
</dbReference>
<dbReference type="SUPFAM" id="SSF63748">
    <property type="entry name" value="Tudor/PWWP/MBT"/>
    <property type="match status" value="1"/>
</dbReference>
<feature type="region of interest" description="Disordered" evidence="1">
    <location>
        <begin position="108"/>
        <end position="139"/>
    </location>
</feature>
<comment type="caution">
    <text evidence="3">The sequence shown here is derived from an EMBL/GenBank/DDBJ whole genome shotgun (WGS) entry which is preliminary data.</text>
</comment>